<evidence type="ECO:0000256" key="4">
    <source>
        <dbReference type="SAM" id="MobiDB-lite"/>
    </source>
</evidence>
<dbReference type="OrthoDB" id="9814427at2"/>
<comment type="caution">
    <text evidence="7">The sequence shown here is derived from an EMBL/GenBank/DDBJ whole genome shotgun (WGS) entry which is preliminary data.</text>
</comment>
<comment type="similarity">
    <text evidence="2">Belongs to the bacterial solute-binding protein 2 family.</text>
</comment>
<dbReference type="GO" id="GO:0030313">
    <property type="term" value="C:cell envelope"/>
    <property type="evidence" value="ECO:0007669"/>
    <property type="project" value="UniProtKB-SubCell"/>
</dbReference>
<name>A0A3P3QZP4_9FIRM</name>
<accession>A0A3P3QZP4</accession>
<evidence type="ECO:0000256" key="3">
    <source>
        <dbReference type="ARBA" id="ARBA00022729"/>
    </source>
</evidence>
<dbReference type="InterPro" id="IPR028082">
    <property type="entry name" value="Peripla_BP_I"/>
</dbReference>
<evidence type="ECO:0000259" key="6">
    <source>
        <dbReference type="Pfam" id="PF13407"/>
    </source>
</evidence>
<dbReference type="Pfam" id="PF13407">
    <property type="entry name" value="Peripla_BP_4"/>
    <property type="match status" value="1"/>
</dbReference>
<dbReference type="GO" id="GO:0030246">
    <property type="term" value="F:carbohydrate binding"/>
    <property type="evidence" value="ECO:0007669"/>
    <property type="project" value="UniProtKB-ARBA"/>
</dbReference>
<dbReference type="RefSeq" id="WP_128673675.1">
    <property type="nucleotide sequence ID" value="NZ_RRCO01000002.1"/>
</dbReference>
<protein>
    <submittedName>
        <fullName evidence="7">ABC transporter substrate-binding protein</fullName>
    </submittedName>
</protein>
<dbReference type="CDD" id="cd06309">
    <property type="entry name" value="PBP1_galactofuranose_YtfQ-like"/>
    <property type="match status" value="1"/>
</dbReference>
<gene>
    <name evidence="7" type="ORF">EHV10_04775</name>
</gene>
<feature type="chain" id="PRO_5039310908" evidence="5">
    <location>
        <begin position="22"/>
        <end position="359"/>
    </location>
</feature>
<keyword evidence="8" id="KW-1185">Reference proteome</keyword>
<dbReference type="PROSITE" id="PS51257">
    <property type="entry name" value="PROKAR_LIPOPROTEIN"/>
    <property type="match status" value="1"/>
</dbReference>
<sequence length="359" mass="38844">MSKRGLSLFVSAIMLTMFALTGCGGGAKAPEESKSVESSETAGESKSEEAKSEVSKDASKLIVVGYAQVGAESDWRTANTESFKSTFVPENGYELIFNDAQQKQENQIKAIRDFIQQEVDYIVLAPVVETGWDTVLQEAKDAGIPVILSDRMIKTSDDSLYTALVCGDFIKEGETAGHWLEDYLKSKNVAADEKINIVTLQGTIGASAQVGRTDGFANILGQNANWNMLAKQTGEFTQSKGQEVMESFLKQFDDIDVVVAENDNMAFGAIDAIKAAGKTCGPKGDITVISFDAVKAAFDAMIAGDLNASIECSPLHGPRVAEIIQKLEKGETVDKIQYVDESYFDTSMDLEKIKAGRAY</sequence>
<dbReference type="PANTHER" id="PTHR46847:SF3">
    <property type="entry name" value="GALACTOFURANOSE-BINDING PROTEIN YTFQ"/>
    <property type="match status" value="1"/>
</dbReference>
<feature type="compositionally biased region" description="Basic and acidic residues" evidence="4">
    <location>
        <begin position="29"/>
        <end position="53"/>
    </location>
</feature>
<dbReference type="Proteomes" id="UP000272490">
    <property type="component" value="Unassembled WGS sequence"/>
</dbReference>
<dbReference type="AlphaFoldDB" id="A0A3P3QZP4"/>
<feature type="domain" description="Periplasmic binding protein" evidence="6">
    <location>
        <begin position="71"/>
        <end position="310"/>
    </location>
</feature>
<dbReference type="EMBL" id="RRCO01000002">
    <property type="protein sequence ID" value="RRJ25860.1"/>
    <property type="molecule type" value="Genomic_DNA"/>
</dbReference>
<proteinExistence type="inferred from homology"/>
<evidence type="ECO:0000256" key="5">
    <source>
        <dbReference type="SAM" id="SignalP"/>
    </source>
</evidence>
<evidence type="ECO:0000256" key="1">
    <source>
        <dbReference type="ARBA" id="ARBA00004196"/>
    </source>
</evidence>
<evidence type="ECO:0000256" key="2">
    <source>
        <dbReference type="ARBA" id="ARBA00007639"/>
    </source>
</evidence>
<dbReference type="Gene3D" id="3.40.50.2300">
    <property type="match status" value="2"/>
</dbReference>
<evidence type="ECO:0000313" key="8">
    <source>
        <dbReference type="Proteomes" id="UP000272490"/>
    </source>
</evidence>
<feature type="signal peptide" evidence="5">
    <location>
        <begin position="1"/>
        <end position="21"/>
    </location>
</feature>
<feature type="region of interest" description="Disordered" evidence="4">
    <location>
        <begin position="27"/>
        <end position="53"/>
    </location>
</feature>
<dbReference type="SUPFAM" id="SSF53822">
    <property type="entry name" value="Periplasmic binding protein-like I"/>
    <property type="match status" value="1"/>
</dbReference>
<comment type="subcellular location">
    <subcellularLocation>
        <location evidence="1">Cell envelope</location>
    </subcellularLocation>
</comment>
<reference evidence="7 8" key="1">
    <citation type="submission" date="2018-11" db="EMBL/GenBank/DDBJ databases">
        <title>Genome sequencing of Lachnoanaerobaculum sp. KCOM 2030 (= ChDC B114).</title>
        <authorList>
            <person name="Kook J.-K."/>
            <person name="Park S.-N."/>
            <person name="Lim Y.K."/>
        </authorList>
    </citation>
    <scope>NUCLEOTIDE SEQUENCE [LARGE SCALE GENOMIC DNA]</scope>
    <source>
        <strain evidence="7 8">KCOM 2030</strain>
    </source>
</reference>
<keyword evidence="3 5" id="KW-0732">Signal</keyword>
<dbReference type="PANTHER" id="PTHR46847">
    <property type="entry name" value="D-ALLOSE-BINDING PERIPLASMIC PROTEIN-RELATED"/>
    <property type="match status" value="1"/>
</dbReference>
<dbReference type="InterPro" id="IPR025997">
    <property type="entry name" value="SBP_2_dom"/>
</dbReference>
<organism evidence="7 8">
    <name type="scientific">Lachnoanaerobaculum gingivalis</name>
    <dbReference type="NCBI Taxonomy" id="2490855"/>
    <lineage>
        <taxon>Bacteria</taxon>
        <taxon>Bacillati</taxon>
        <taxon>Bacillota</taxon>
        <taxon>Clostridia</taxon>
        <taxon>Lachnospirales</taxon>
        <taxon>Lachnospiraceae</taxon>
        <taxon>Lachnoanaerobaculum</taxon>
    </lineage>
</organism>
<evidence type="ECO:0000313" key="7">
    <source>
        <dbReference type="EMBL" id="RRJ25860.1"/>
    </source>
</evidence>